<evidence type="ECO:0000313" key="2">
    <source>
        <dbReference type="EMBL" id="KZE76445.1"/>
    </source>
</evidence>
<dbReference type="RefSeq" id="WP_063184262.1">
    <property type="nucleotide sequence ID" value="NZ_LQRA01000067.1"/>
</dbReference>
<accession>A0A161S9I4</accession>
<keyword evidence="3" id="KW-1185">Reference proteome</keyword>
<protein>
    <recommendedName>
        <fullName evidence="4">Lipoprotein</fullName>
    </recommendedName>
</protein>
<dbReference type="AlphaFoldDB" id="A0A161S9I4"/>
<evidence type="ECO:0000256" key="1">
    <source>
        <dbReference type="SAM" id="SignalP"/>
    </source>
</evidence>
<gene>
    <name evidence="2" type="ORF">AV654_23580</name>
</gene>
<dbReference type="PROSITE" id="PS51257">
    <property type="entry name" value="PROKAR_LIPOPROTEIN"/>
    <property type="match status" value="1"/>
</dbReference>
<dbReference type="STRING" id="1007103.GCA_000213315_06936"/>
<feature type="signal peptide" evidence="1">
    <location>
        <begin position="1"/>
        <end position="21"/>
    </location>
</feature>
<organism evidence="2 3">
    <name type="scientific">Paenibacillus elgii</name>
    <dbReference type="NCBI Taxonomy" id="189691"/>
    <lineage>
        <taxon>Bacteria</taxon>
        <taxon>Bacillati</taxon>
        <taxon>Bacillota</taxon>
        <taxon>Bacilli</taxon>
        <taxon>Bacillales</taxon>
        <taxon>Paenibacillaceae</taxon>
        <taxon>Paenibacillus</taxon>
    </lineage>
</organism>
<dbReference type="Proteomes" id="UP000076563">
    <property type="component" value="Unassembled WGS sequence"/>
</dbReference>
<evidence type="ECO:0000313" key="3">
    <source>
        <dbReference type="Proteomes" id="UP000076563"/>
    </source>
</evidence>
<feature type="chain" id="PRO_5039167068" description="Lipoprotein" evidence="1">
    <location>
        <begin position="22"/>
        <end position="314"/>
    </location>
</feature>
<proteinExistence type="predicted"/>
<evidence type="ECO:0008006" key="4">
    <source>
        <dbReference type="Google" id="ProtNLM"/>
    </source>
</evidence>
<dbReference type="EMBL" id="LQRA01000067">
    <property type="protein sequence ID" value="KZE76445.1"/>
    <property type="molecule type" value="Genomic_DNA"/>
</dbReference>
<name>A0A161S9I4_9BACL</name>
<comment type="caution">
    <text evidence="2">The sequence shown here is derived from an EMBL/GenBank/DDBJ whole genome shotgun (WGS) entry which is preliminary data.</text>
</comment>
<reference evidence="3" key="1">
    <citation type="submission" date="2016-01" db="EMBL/GenBank/DDBJ databases">
        <title>Draft genome of Chromobacterium sp. F49.</title>
        <authorList>
            <person name="Hong K.W."/>
        </authorList>
    </citation>
    <scope>NUCLEOTIDE SEQUENCE [LARGE SCALE GENOMIC DNA]</scope>
    <source>
        <strain evidence="3">M63</strain>
    </source>
</reference>
<sequence>MFKPRTIFCAALISCTVLLTSACTDHQQVKQDLVQAVAKQEQIQSYRYAGEAELKLDASLFSGSQPVTAALLGLVKESKFEYSGLVSLADPVRMEASVKLTPKGAASPIELPFLLKDNKMYLQMPAITKADEYLMLPLDKQADKLKNTGRLSASIIGKLLEGVDPNWLEPGSKDEKLAEGEPAKRITLTVTDKNKQDMAKYFAAALPSVLNELMTSGLSGTGQSEEWKKSLERIKIEAPTTLSILIDNQGFIREQTGKLYFSVEGGNDAKNSVEWTYKVQEINQTPAFTKEAPKQVKHAEDILRLLPKPQAGKK</sequence>
<dbReference type="OrthoDB" id="2532515at2"/>
<keyword evidence="1" id="KW-0732">Signal</keyword>